<protein>
    <recommendedName>
        <fullName evidence="3">Bacteriophage-like protein</fullName>
    </recommendedName>
</protein>
<accession>A0A0P1EW29</accession>
<organism evidence="1 2">
    <name type="scientific">Thalassobacter stenotrophicus</name>
    <dbReference type="NCBI Taxonomy" id="266809"/>
    <lineage>
        <taxon>Bacteria</taxon>
        <taxon>Pseudomonadati</taxon>
        <taxon>Pseudomonadota</taxon>
        <taxon>Alphaproteobacteria</taxon>
        <taxon>Rhodobacterales</taxon>
        <taxon>Roseobacteraceae</taxon>
        <taxon>Thalassobacter</taxon>
    </lineage>
</organism>
<reference evidence="1 2" key="1">
    <citation type="submission" date="2015-09" db="EMBL/GenBank/DDBJ databases">
        <authorList>
            <consortium name="Swine Surveillance"/>
        </authorList>
    </citation>
    <scope>NUCLEOTIDE SEQUENCE [LARGE SCALE GENOMIC DNA]</scope>
    <source>
        <strain evidence="1 2">CECT 5294</strain>
    </source>
</reference>
<evidence type="ECO:0000313" key="2">
    <source>
        <dbReference type="Proteomes" id="UP000051298"/>
    </source>
</evidence>
<dbReference type="EMBL" id="CYRX01000008">
    <property type="protein sequence ID" value="CUH59096.1"/>
    <property type="molecule type" value="Genomic_DNA"/>
</dbReference>
<evidence type="ECO:0000313" key="1">
    <source>
        <dbReference type="EMBL" id="CUH59096.1"/>
    </source>
</evidence>
<dbReference type="Proteomes" id="UP000051298">
    <property type="component" value="Unassembled WGS sequence"/>
</dbReference>
<dbReference type="RefSeq" id="WP_058122402.1">
    <property type="nucleotide sequence ID" value="NZ_CYRX01000008.1"/>
</dbReference>
<name>A0A0P1EW29_9RHOB</name>
<sequence length="129" mass="14473">MNKKPTIPETVTVTIPFRVAKRGGRKEVQLPPGTHNRSPDYTLIKAVARAYRWRQILEDGDMGTIAELAEFEKISPSYLTRVMRLTLLAPDIIEAILDGNPPSVGMTELLDPMTHVWAEQRSALGYEGR</sequence>
<proteinExistence type="predicted"/>
<dbReference type="AlphaFoldDB" id="A0A0P1EW29"/>
<dbReference type="SUPFAM" id="SSF109709">
    <property type="entry name" value="KorB DNA-binding domain-like"/>
    <property type="match status" value="1"/>
</dbReference>
<gene>
    <name evidence="1" type="ORF">THS5294_00377</name>
</gene>
<evidence type="ECO:0008006" key="3">
    <source>
        <dbReference type="Google" id="ProtNLM"/>
    </source>
</evidence>